<evidence type="ECO:0000313" key="16">
    <source>
        <dbReference type="Proteomes" id="UP000301260"/>
    </source>
</evidence>
<dbReference type="Proteomes" id="UP000301580">
    <property type="component" value="Segment"/>
</dbReference>
<dbReference type="Pfam" id="PF11360">
    <property type="entry name" value="DUF3110"/>
    <property type="match status" value="1"/>
</dbReference>
<evidence type="ECO:0000313" key="15">
    <source>
        <dbReference type="Proteomes" id="UP000299832"/>
    </source>
</evidence>
<dbReference type="InterPro" id="IPR021503">
    <property type="entry name" value="DUF3110"/>
</dbReference>
<evidence type="ECO:0000313" key="12">
    <source>
        <dbReference type="Proteomes" id="UP000223306"/>
    </source>
</evidence>
<accession>A0A1D7SAS3</accession>
<evidence type="ECO:0000313" key="8">
    <source>
        <dbReference type="EMBL" id="QBQ75458.1"/>
    </source>
</evidence>
<evidence type="ECO:0000313" key="6">
    <source>
        <dbReference type="EMBL" id="AOO11385.1"/>
    </source>
</evidence>
<proteinExistence type="predicted"/>
<organism evidence="3 13">
    <name type="scientific">Synechococcus phage S-RIM8</name>
    <dbReference type="NCBI Taxonomy" id="756278"/>
    <lineage>
        <taxon>Viruses</taxon>
        <taxon>Duplodnaviria</taxon>
        <taxon>Heunggongvirae</taxon>
        <taxon>Uroviricota</taxon>
        <taxon>Caudoviricetes</taxon>
        <taxon>Pantevenvirales</taxon>
        <taxon>Kyanoviridae</taxon>
        <taxon>Neptunevirus</taxon>
        <taxon>Neptunevirus srim18</taxon>
    </lineage>
</organism>
<evidence type="ECO:0000313" key="3">
    <source>
        <dbReference type="EMBL" id="AOO10718.1"/>
    </source>
</evidence>
<dbReference type="Proteomes" id="UP000225361">
    <property type="component" value="Segment"/>
</dbReference>
<dbReference type="EMBL" id="MK493323">
    <property type="protein sequence ID" value="QBQ75458.1"/>
    <property type="molecule type" value="Genomic_DNA"/>
</dbReference>
<dbReference type="EMBL" id="KX349286">
    <property type="protein sequence ID" value="AOO10497.1"/>
    <property type="molecule type" value="Genomic_DNA"/>
</dbReference>
<protein>
    <submittedName>
        <fullName evidence="3">Uncharacterized protein</fullName>
    </submittedName>
</protein>
<keyword evidence="14" id="KW-1185">Reference proteome</keyword>
<dbReference type="Proteomes" id="UP000299832">
    <property type="component" value="Genome"/>
</dbReference>
<dbReference type="EMBL" id="MK493325">
    <property type="protein sequence ID" value="QBQ75900.1"/>
    <property type="molecule type" value="Genomic_DNA"/>
</dbReference>
<evidence type="ECO:0000313" key="9">
    <source>
        <dbReference type="EMBL" id="QBQ75680.1"/>
    </source>
</evidence>
<dbReference type="Proteomes" id="UP000304735">
    <property type="component" value="Segment"/>
</dbReference>
<evidence type="ECO:0000313" key="13">
    <source>
        <dbReference type="Proteomes" id="UP000224173"/>
    </source>
</evidence>
<gene>
    <name evidence="7" type="ORF">RW010115_131</name>
    <name evidence="1" type="ORF">RW01021201_130</name>
    <name evidence="8" type="ORF">RW030617_130</name>
    <name evidence="2" type="ORF">RW03080701_128</name>
    <name evidence="3" type="ORF">RW060613_130</name>
    <name evidence="4" type="ORF">RW080711_131</name>
    <name evidence="9" type="ORF">RW220214_130</name>
    <name evidence="5" type="ORF">RW220300_132</name>
    <name evidence="6" type="ORF">RW251112_130</name>
    <name evidence="10" type="ORF">RW620316_130</name>
</gene>
<evidence type="ECO:0000313" key="7">
    <source>
        <dbReference type="EMBL" id="QBQ75238.1"/>
    </source>
</evidence>
<reference evidence="11 12" key="1">
    <citation type="journal article" date="2016" name="Environ. Microbiol.">
        <title>Genomic diversification of marine cyanophages into stable ecotypes.</title>
        <authorList>
            <person name="Marston M.F."/>
            <person name="Martiny J.B."/>
        </authorList>
    </citation>
    <scope>NUCLEOTIDE SEQUENCE [LARGE SCALE GENOMIC DNA]</scope>
    <source>
        <strain evidence="1">RW_01_0212_WH8101</strain>
        <strain evidence="2">RW_03_0807_WH8101</strain>
        <strain evidence="3">RW_06_0613</strain>
        <strain evidence="4">RW_08_0711</strain>
        <strain evidence="5">RW_22_0300</strain>
        <strain evidence="6">RW_25_1112</strain>
    </source>
</reference>
<reference evidence="15 16" key="2">
    <citation type="submission" date="2019-02" db="EMBL/GenBank/DDBJ databases">
        <title>Diversity in Cyanophage Genomes from Southern New England Coastal Waters.</title>
        <authorList>
            <person name="Marston M.F."/>
        </authorList>
    </citation>
    <scope>NUCLEOTIDE SEQUENCE [LARGE SCALE GENOMIC DNA]</scope>
    <source>
        <strain evidence="7">RW_01_0115_WH8101</strain>
        <strain evidence="8">RW_03_0617</strain>
        <strain evidence="9">RW_22_0214</strain>
        <strain evidence="10">RW_62_0316</strain>
    </source>
</reference>
<dbReference type="Proteomes" id="UP000224173">
    <property type="component" value="Segment"/>
</dbReference>
<dbReference type="EMBL" id="KX349287">
    <property type="protein sequence ID" value="AOO10718.1"/>
    <property type="molecule type" value="Genomic_DNA"/>
</dbReference>
<dbReference type="EMBL" id="MK493324">
    <property type="protein sequence ID" value="QBQ75680.1"/>
    <property type="molecule type" value="Genomic_DNA"/>
</dbReference>
<dbReference type="Proteomes" id="UP000301260">
    <property type="component" value="Segment"/>
</dbReference>
<dbReference type="Proteomes" id="UP000222384">
    <property type="component" value="Genome"/>
</dbReference>
<dbReference type="EMBL" id="KX349288">
    <property type="protein sequence ID" value="AOO10940.1"/>
    <property type="molecule type" value="Genomic_DNA"/>
</dbReference>
<sequence length="89" mass="10207">MYVLSEIDTGGVYAIKNRDGIHSVHVFEKEDDAIRYHELLKADGYKRNLEILEVDPKIVAINCQSYGYAFSIISSDELIIPPLETHDYF</sequence>
<evidence type="ECO:0000313" key="5">
    <source>
        <dbReference type="EMBL" id="AOO11163.1"/>
    </source>
</evidence>
<evidence type="ECO:0000313" key="2">
    <source>
        <dbReference type="EMBL" id="AOO10497.1"/>
    </source>
</evidence>
<dbReference type="EMBL" id="MK493322">
    <property type="protein sequence ID" value="QBQ75238.1"/>
    <property type="molecule type" value="Genomic_DNA"/>
</dbReference>
<dbReference type="Proteomes" id="UP000223306">
    <property type="component" value="Segment"/>
</dbReference>
<evidence type="ECO:0000313" key="1">
    <source>
        <dbReference type="EMBL" id="AOO10278.1"/>
    </source>
</evidence>
<evidence type="ECO:0000313" key="14">
    <source>
        <dbReference type="Proteomes" id="UP000226351"/>
    </source>
</evidence>
<evidence type="ECO:0000313" key="10">
    <source>
        <dbReference type="EMBL" id="QBQ75900.1"/>
    </source>
</evidence>
<evidence type="ECO:0000313" key="11">
    <source>
        <dbReference type="Proteomes" id="UP000222384"/>
    </source>
</evidence>
<dbReference type="EMBL" id="KX349290">
    <property type="protein sequence ID" value="AOO11385.1"/>
    <property type="molecule type" value="Genomic_DNA"/>
</dbReference>
<dbReference type="Proteomes" id="UP000226351">
    <property type="component" value="Segment"/>
</dbReference>
<evidence type="ECO:0000313" key="4">
    <source>
        <dbReference type="EMBL" id="AOO10940.1"/>
    </source>
</evidence>
<dbReference type="EMBL" id="KX349285">
    <property type="protein sequence ID" value="AOO10278.1"/>
    <property type="molecule type" value="Genomic_DNA"/>
</dbReference>
<dbReference type="Proteomes" id="UP000224174">
    <property type="component" value="Segment"/>
</dbReference>
<dbReference type="EMBL" id="KX349289">
    <property type="protein sequence ID" value="AOO11163.1"/>
    <property type="molecule type" value="Genomic_DNA"/>
</dbReference>
<name>A0A1D7SAS3_9CAUD</name>